<dbReference type="EMBL" id="JACJIA010000006">
    <property type="protein sequence ID" value="MBA8953445.1"/>
    <property type="molecule type" value="Genomic_DNA"/>
</dbReference>
<reference evidence="1 2" key="1">
    <citation type="submission" date="2020-08" db="EMBL/GenBank/DDBJ databases">
        <title>Genomic Encyclopedia of Type Strains, Phase IV (KMG-IV): sequencing the most valuable type-strain genomes for metagenomic binning, comparative biology and taxonomic classification.</title>
        <authorList>
            <person name="Goeker M."/>
        </authorList>
    </citation>
    <scope>NUCLEOTIDE SEQUENCE [LARGE SCALE GENOMIC DNA]</scope>
    <source>
        <strain evidence="1 2">DSM 44197</strain>
    </source>
</reference>
<gene>
    <name evidence="1" type="ORF">HNR61_005095</name>
</gene>
<protein>
    <submittedName>
        <fullName evidence="1">Uncharacterized protein</fullName>
    </submittedName>
</protein>
<evidence type="ECO:0000313" key="2">
    <source>
        <dbReference type="Proteomes" id="UP000572680"/>
    </source>
</evidence>
<organism evidence="1 2">
    <name type="scientific">Actinomadura namibiensis</name>
    <dbReference type="NCBI Taxonomy" id="182080"/>
    <lineage>
        <taxon>Bacteria</taxon>
        <taxon>Bacillati</taxon>
        <taxon>Actinomycetota</taxon>
        <taxon>Actinomycetes</taxon>
        <taxon>Streptosporangiales</taxon>
        <taxon>Thermomonosporaceae</taxon>
        <taxon>Actinomadura</taxon>
    </lineage>
</organism>
<keyword evidence="2" id="KW-1185">Reference proteome</keyword>
<comment type="caution">
    <text evidence="1">The sequence shown here is derived from an EMBL/GenBank/DDBJ whole genome shotgun (WGS) entry which is preliminary data.</text>
</comment>
<accession>A0A7W3LSK9</accession>
<proteinExistence type="predicted"/>
<name>A0A7W3LSK9_ACTNM</name>
<dbReference type="RefSeq" id="WP_182845592.1">
    <property type="nucleotide sequence ID" value="NZ_BAAALP010000001.1"/>
</dbReference>
<evidence type="ECO:0000313" key="1">
    <source>
        <dbReference type="EMBL" id="MBA8953445.1"/>
    </source>
</evidence>
<dbReference type="AlphaFoldDB" id="A0A7W3LSK9"/>
<dbReference type="Proteomes" id="UP000572680">
    <property type="component" value="Unassembled WGS sequence"/>
</dbReference>
<sequence length="897" mass="97006">MTPELAALVAGASTDHPRKLKSGLRKLASPLPPAERIAFYEQACRALAEVSVEVATWAFTQAWKTGKEEGASDVERLHGVLLELVPAGVVAPTVLRDHAGALSARFPPDEAHARFRAVVCAGFAAGLIPYARIFPDLRRLAAAAGLAKDDEDAFLATRLLRDGLLPGAPPTIWAAAAPALAAVATRDGGLLDLLVAAEPDPPADETRHRWLEILADAGAGARLPPEWFATTGRRCPAATLLRLADQGEGHLFPRAGEPPSGTDPAAVPPTPAPWYEAPDAELRATLRADLESGGLSRLDRGLSWLAEKGSAFLRRDPGFLSGLSIGDPVDTLLAELRTGIPEEIGIRAVPPSHDAGRRRGTRSILQHRAYVTVRNDGEAVASDGRGGAWKLPLGSCPADLMPWYDGTSWYVSRQRPGGRWQTFLVEGPTGDVLTLEPGSRAARPEAPGTGEVTFPGATERNTVRLRDGVITVTAPDGAEILTTAFTPRQAEVPPPAAWDARDAVDPAGSAWLRSLDREAVRRLMAPVLPRSSGVRHIRSGGFVAELLPEITAPALAHAVAERLERAARCLFIEHSLLTGQEPPPRPPLSPLLETVPDLPTRHLRPVVSLRLVCEHLVAAAADGPEPPEPVLLRTFDRFDATDTIGEGVEDVIGLALSWLWPWTPHREWALDDLRARANTPLGDGSGRWRVLWFDRSFGGPDHSHLQLWRTPGGALMTVSGRSLWRDLFVAVEFSPDGRFRPARLPDRAPPVAVVPQSRFSPEFLRRLERLRAENGPPPADAGIARELAGRAGITTANAVGILYGDEHGSVRPALRLRPDEPGLPADVVELLDATRHERETSGTLEWRHLSVSGRRSGHLGRFRERLMPDDPADLWTSGPDIARAADWWRAQREQHGE</sequence>